<sequence length="335" mass="35866">MATINDVCRAAGVSKATVSRVINGTGQVKQSTREKVEAVMAQLNYRPSSLAQALASQSANSIGLVISDFTGGYFGSLLKQASVSAEQMGKQLLFADGHNNAEDELSAVHSLVEKKCDIIILYSRKLSCEQIVALSRSITIPIVTVGRLVPQEAGFSISFDQANAVKKAGGHLIELGHKQLSYIGPKPSTPTATLRLQGFHQLVEQYAHQGVTGKVCLSPFGFMESYQATKAYLESGDCFGTAIVAAADDIAIGCIKALREQGIKVPQDISVVSIDNDPCSPFVEPPLTTIDIPIKSITERAMEVAKQLIEKGIIPKPEVYSGDLIIRESAIKHLP</sequence>
<dbReference type="PANTHER" id="PTHR30146:SF67">
    <property type="entry name" value="HTH-TYPE TRANSCRIPTIONAL REGULATOR ASCG"/>
    <property type="match status" value="1"/>
</dbReference>
<reference evidence="5 6" key="1">
    <citation type="submission" date="2016-09" db="EMBL/GenBank/DDBJ databases">
        <title>Genomic Taxonomy of the Vibrionaceae.</title>
        <authorList>
            <person name="Gonzalez-Castillo A."/>
            <person name="Gomez-Gil B."/>
            <person name="Enciso-Ibarra K."/>
        </authorList>
    </citation>
    <scope>NUCLEOTIDE SEQUENCE [LARGE SCALE GENOMIC DNA]</scope>
    <source>
        <strain evidence="5 6">CAIM 703</strain>
    </source>
</reference>
<dbReference type="GO" id="GO:0000976">
    <property type="term" value="F:transcription cis-regulatory region binding"/>
    <property type="evidence" value="ECO:0007669"/>
    <property type="project" value="TreeGrafter"/>
</dbReference>
<organism evidence="5 6">
    <name type="scientific">Vibrio panuliri</name>
    <dbReference type="NCBI Taxonomy" id="1381081"/>
    <lineage>
        <taxon>Bacteria</taxon>
        <taxon>Pseudomonadati</taxon>
        <taxon>Pseudomonadota</taxon>
        <taxon>Gammaproteobacteria</taxon>
        <taxon>Vibrionales</taxon>
        <taxon>Vibrionaceae</taxon>
        <taxon>Vibrio</taxon>
    </lineage>
</organism>
<dbReference type="Gene3D" id="3.40.50.2300">
    <property type="match status" value="2"/>
</dbReference>
<evidence type="ECO:0000256" key="3">
    <source>
        <dbReference type="ARBA" id="ARBA00023163"/>
    </source>
</evidence>
<keyword evidence="3" id="KW-0804">Transcription</keyword>
<dbReference type="SUPFAM" id="SSF47413">
    <property type="entry name" value="lambda repressor-like DNA-binding domains"/>
    <property type="match status" value="1"/>
</dbReference>
<dbReference type="Pfam" id="PF00356">
    <property type="entry name" value="LacI"/>
    <property type="match status" value="1"/>
</dbReference>
<dbReference type="InterPro" id="IPR000843">
    <property type="entry name" value="HTH_LacI"/>
</dbReference>
<dbReference type="InterPro" id="IPR028082">
    <property type="entry name" value="Peripla_BP_I"/>
</dbReference>
<protein>
    <submittedName>
        <fullName evidence="5">LacI family transcriptional regulator</fullName>
    </submittedName>
</protein>
<keyword evidence="2" id="KW-0238">DNA-binding</keyword>
<evidence type="ECO:0000313" key="6">
    <source>
        <dbReference type="Proteomes" id="UP000186313"/>
    </source>
</evidence>
<dbReference type="PROSITE" id="PS50932">
    <property type="entry name" value="HTH_LACI_2"/>
    <property type="match status" value="1"/>
</dbReference>
<dbReference type="PRINTS" id="PR00036">
    <property type="entry name" value="HTHLACI"/>
</dbReference>
<dbReference type="STRING" id="1381081.BIY22_04240"/>
<dbReference type="InterPro" id="IPR010982">
    <property type="entry name" value="Lambda_DNA-bd_dom_sf"/>
</dbReference>
<dbReference type="SUPFAM" id="SSF53822">
    <property type="entry name" value="Periplasmic binding protein-like I"/>
    <property type="match status" value="1"/>
</dbReference>
<dbReference type="AlphaFoldDB" id="A0A1Q9HIU1"/>
<dbReference type="EMBL" id="MJMJ01000012">
    <property type="protein sequence ID" value="OLQ90216.1"/>
    <property type="molecule type" value="Genomic_DNA"/>
</dbReference>
<gene>
    <name evidence="5" type="ORF">BIY22_04240</name>
</gene>
<dbReference type="CDD" id="cd01392">
    <property type="entry name" value="HTH_LacI"/>
    <property type="match status" value="1"/>
</dbReference>
<proteinExistence type="predicted"/>
<dbReference type="GO" id="GO:0003700">
    <property type="term" value="F:DNA-binding transcription factor activity"/>
    <property type="evidence" value="ECO:0007669"/>
    <property type="project" value="TreeGrafter"/>
</dbReference>
<dbReference type="RefSeq" id="WP_075707598.1">
    <property type="nucleotide sequence ID" value="NZ_MJMJ01000012.1"/>
</dbReference>
<evidence type="ECO:0000259" key="4">
    <source>
        <dbReference type="PROSITE" id="PS50932"/>
    </source>
</evidence>
<evidence type="ECO:0000256" key="1">
    <source>
        <dbReference type="ARBA" id="ARBA00023015"/>
    </source>
</evidence>
<accession>A0A1Q9HIU1</accession>
<dbReference type="Pfam" id="PF13377">
    <property type="entry name" value="Peripla_BP_3"/>
    <property type="match status" value="1"/>
</dbReference>
<name>A0A1Q9HIU1_9VIBR</name>
<comment type="caution">
    <text evidence="5">The sequence shown here is derived from an EMBL/GenBank/DDBJ whole genome shotgun (WGS) entry which is preliminary data.</text>
</comment>
<dbReference type="PANTHER" id="PTHR30146">
    <property type="entry name" value="LACI-RELATED TRANSCRIPTIONAL REPRESSOR"/>
    <property type="match status" value="1"/>
</dbReference>
<keyword evidence="1" id="KW-0805">Transcription regulation</keyword>
<dbReference type="OrthoDB" id="9798934at2"/>
<feature type="domain" description="HTH lacI-type" evidence="4">
    <location>
        <begin position="2"/>
        <end position="56"/>
    </location>
</feature>
<dbReference type="Gene3D" id="1.10.260.40">
    <property type="entry name" value="lambda repressor-like DNA-binding domains"/>
    <property type="match status" value="1"/>
</dbReference>
<evidence type="ECO:0000313" key="5">
    <source>
        <dbReference type="EMBL" id="OLQ90216.1"/>
    </source>
</evidence>
<evidence type="ECO:0000256" key="2">
    <source>
        <dbReference type="ARBA" id="ARBA00023125"/>
    </source>
</evidence>
<dbReference type="InterPro" id="IPR046335">
    <property type="entry name" value="LacI/GalR-like_sensor"/>
</dbReference>
<dbReference type="FunFam" id="1.10.260.40:FF:000002">
    <property type="entry name" value="HTH-type transcriptional repressor PurR"/>
    <property type="match status" value="1"/>
</dbReference>
<dbReference type="SMART" id="SM00354">
    <property type="entry name" value="HTH_LACI"/>
    <property type="match status" value="1"/>
</dbReference>
<dbReference type="Proteomes" id="UP000186313">
    <property type="component" value="Unassembled WGS sequence"/>
</dbReference>